<dbReference type="Proteomes" id="UP001149074">
    <property type="component" value="Unassembled WGS sequence"/>
</dbReference>
<evidence type="ECO:0000256" key="2">
    <source>
        <dbReference type="ARBA" id="ARBA00022833"/>
    </source>
</evidence>
<dbReference type="Gene3D" id="3.40.50.720">
    <property type="entry name" value="NAD(P)-binding Rossmann-like Domain"/>
    <property type="match status" value="2"/>
</dbReference>
<dbReference type="Pfam" id="PF00107">
    <property type="entry name" value="ADH_zinc_N"/>
    <property type="match status" value="1"/>
</dbReference>
<sequence>MSGTYTGNLPVCLWTRRSWCNPRSWKQHQTHRVVRQGLSQFRLLWILCIVHLRPPSILRGVSPTQLRTETNGREREDGAKVHWNFVGQSSFARHTIVHGSSIVNVPSETSLGPFSQLGCGIQTGAGAILNTMDVQPDLQPQRLELAKKPGATHAVVGSDEDAVAQIQKITGSSGVDYFIGCAGVPQVVEKALECLDRFPLGQIVSFYSVSEYGRLFKDIKDGMALKAVLLWE</sequence>
<dbReference type="GO" id="GO:0051903">
    <property type="term" value="F:S-(hydroxymethyl)glutathione dehydrogenase [NAD(P)+] activity"/>
    <property type="evidence" value="ECO:0007669"/>
    <property type="project" value="TreeGrafter"/>
</dbReference>
<keyword evidence="6" id="KW-1185">Reference proteome</keyword>
<organism evidence="5 6">
    <name type="scientific">Penicillium argentinense</name>
    <dbReference type="NCBI Taxonomy" id="1131581"/>
    <lineage>
        <taxon>Eukaryota</taxon>
        <taxon>Fungi</taxon>
        <taxon>Dikarya</taxon>
        <taxon>Ascomycota</taxon>
        <taxon>Pezizomycotina</taxon>
        <taxon>Eurotiomycetes</taxon>
        <taxon>Eurotiomycetidae</taxon>
        <taxon>Eurotiales</taxon>
        <taxon>Aspergillaceae</taxon>
        <taxon>Penicillium</taxon>
    </lineage>
</organism>
<dbReference type="RefSeq" id="XP_056474876.1">
    <property type="nucleotide sequence ID" value="XM_056618717.1"/>
</dbReference>
<reference evidence="5" key="2">
    <citation type="journal article" date="2023" name="IMA Fungus">
        <title>Comparative genomic study of the Penicillium genus elucidates a diverse pangenome and 15 lateral gene transfer events.</title>
        <authorList>
            <person name="Petersen C."/>
            <person name="Sorensen T."/>
            <person name="Nielsen M.R."/>
            <person name="Sondergaard T.E."/>
            <person name="Sorensen J.L."/>
            <person name="Fitzpatrick D.A."/>
            <person name="Frisvad J.C."/>
            <person name="Nielsen K.L."/>
        </authorList>
    </citation>
    <scope>NUCLEOTIDE SEQUENCE</scope>
    <source>
        <strain evidence="5">IBT 30761</strain>
    </source>
</reference>
<dbReference type="PANTHER" id="PTHR43880:SF12">
    <property type="entry name" value="ALCOHOL DEHYDROGENASE CLASS-3"/>
    <property type="match status" value="1"/>
</dbReference>
<accession>A0A9W9FFI1</accession>
<gene>
    <name evidence="5" type="ORF">N7532_006223</name>
</gene>
<dbReference type="SUPFAM" id="SSF51735">
    <property type="entry name" value="NAD(P)-binding Rossmann-fold domains"/>
    <property type="match status" value="1"/>
</dbReference>
<dbReference type="InterPro" id="IPR036291">
    <property type="entry name" value="NAD(P)-bd_dom_sf"/>
</dbReference>
<dbReference type="EMBL" id="JAPQKI010000005">
    <property type="protein sequence ID" value="KAJ5099222.1"/>
    <property type="molecule type" value="Genomic_DNA"/>
</dbReference>
<proteinExistence type="predicted"/>
<dbReference type="InterPro" id="IPR013149">
    <property type="entry name" value="ADH-like_C"/>
</dbReference>
<dbReference type="OrthoDB" id="1560166at2759"/>
<dbReference type="PANTHER" id="PTHR43880">
    <property type="entry name" value="ALCOHOL DEHYDROGENASE"/>
    <property type="match status" value="1"/>
</dbReference>
<comment type="caution">
    <text evidence="5">The sequence shown here is derived from an EMBL/GenBank/DDBJ whole genome shotgun (WGS) entry which is preliminary data.</text>
</comment>
<keyword evidence="1" id="KW-0479">Metal-binding</keyword>
<dbReference type="GO" id="GO:0005829">
    <property type="term" value="C:cytosol"/>
    <property type="evidence" value="ECO:0007669"/>
    <property type="project" value="TreeGrafter"/>
</dbReference>
<dbReference type="Gene3D" id="3.90.180.10">
    <property type="entry name" value="Medium-chain alcohol dehydrogenases, catalytic domain"/>
    <property type="match status" value="1"/>
</dbReference>
<evidence type="ECO:0000259" key="4">
    <source>
        <dbReference type="Pfam" id="PF00107"/>
    </source>
</evidence>
<dbReference type="GO" id="GO:0046294">
    <property type="term" value="P:formaldehyde catabolic process"/>
    <property type="evidence" value="ECO:0007669"/>
    <property type="project" value="TreeGrafter"/>
</dbReference>
<evidence type="ECO:0000313" key="6">
    <source>
        <dbReference type="Proteomes" id="UP001149074"/>
    </source>
</evidence>
<keyword evidence="3" id="KW-0520">NAD</keyword>
<dbReference type="GO" id="GO:0008270">
    <property type="term" value="F:zinc ion binding"/>
    <property type="evidence" value="ECO:0007669"/>
    <property type="project" value="TreeGrafter"/>
</dbReference>
<feature type="domain" description="Alcohol dehydrogenase-like C-terminal" evidence="4">
    <location>
        <begin position="137"/>
        <end position="204"/>
    </location>
</feature>
<dbReference type="GeneID" id="81357696"/>
<protein>
    <recommendedName>
        <fullName evidence="4">Alcohol dehydrogenase-like C-terminal domain-containing protein</fullName>
    </recommendedName>
</protein>
<evidence type="ECO:0000256" key="3">
    <source>
        <dbReference type="ARBA" id="ARBA00023027"/>
    </source>
</evidence>
<evidence type="ECO:0000313" key="5">
    <source>
        <dbReference type="EMBL" id="KAJ5099222.1"/>
    </source>
</evidence>
<dbReference type="InterPro" id="IPR011032">
    <property type="entry name" value="GroES-like_sf"/>
</dbReference>
<reference evidence="5" key="1">
    <citation type="submission" date="2022-11" db="EMBL/GenBank/DDBJ databases">
        <authorList>
            <person name="Petersen C."/>
        </authorList>
    </citation>
    <scope>NUCLEOTIDE SEQUENCE</scope>
    <source>
        <strain evidence="5">IBT 30761</strain>
    </source>
</reference>
<evidence type="ECO:0000256" key="1">
    <source>
        <dbReference type="ARBA" id="ARBA00022723"/>
    </source>
</evidence>
<name>A0A9W9FFI1_9EURO</name>
<dbReference type="SUPFAM" id="SSF50129">
    <property type="entry name" value="GroES-like"/>
    <property type="match status" value="1"/>
</dbReference>
<keyword evidence="2" id="KW-0862">Zinc</keyword>
<dbReference type="AlphaFoldDB" id="A0A9W9FFI1"/>